<dbReference type="RefSeq" id="WP_191140583.1">
    <property type="nucleotide sequence ID" value="NZ_JACXAG020000007.1"/>
</dbReference>
<evidence type="ECO:0000256" key="3">
    <source>
        <dbReference type="ARBA" id="ARBA00022692"/>
    </source>
</evidence>
<feature type="transmembrane region" description="Helical" evidence="6">
    <location>
        <begin position="112"/>
        <end position="132"/>
    </location>
</feature>
<dbReference type="PANTHER" id="PTHR23291:SF50">
    <property type="entry name" value="PROTEIN LIFEGUARD 4"/>
    <property type="match status" value="1"/>
</dbReference>
<keyword evidence="5 6" id="KW-0472">Membrane</keyword>
<accession>A0A926N9H5</accession>
<dbReference type="Proteomes" id="UP000661691">
    <property type="component" value="Unassembled WGS sequence"/>
</dbReference>
<organism evidence="7 8">
    <name type="scientific">Polycladospora coralii</name>
    <dbReference type="NCBI Taxonomy" id="2771432"/>
    <lineage>
        <taxon>Bacteria</taxon>
        <taxon>Bacillati</taxon>
        <taxon>Bacillota</taxon>
        <taxon>Bacilli</taxon>
        <taxon>Bacillales</taxon>
        <taxon>Thermoactinomycetaceae</taxon>
        <taxon>Polycladospora</taxon>
    </lineage>
</organism>
<evidence type="ECO:0000313" key="8">
    <source>
        <dbReference type="Proteomes" id="UP000661691"/>
    </source>
</evidence>
<proteinExistence type="inferred from homology"/>
<feature type="transmembrane region" description="Helical" evidence="6">
    <location>
        <begin position="25"/>
        <end position="46"/>
    </location>
</feature>
<reference evidence="7" key="1">
    <citation type="submission" date="2020-09" db="EMBL/GenBank/DDBJ databases">
        <title>A novel bacterium of genus Hazenella, isolated from South China Sea.</title>
        <authorList>
            <person name="Huang H."/>
            <person name="Mo K."/>
            <person name="Hu Y."/>
        </authorList>
    </citation>
    <scope>NUCLEOTIDE SEQUENCE</scope>
    <source>
        <strain evidence="7">IB182357</strain>
    </source>
</reference>
<evidence type="ECO:0000313" key="7">
    <source>
        <dbReference type="EMBL" id="MBD1372292.1"/>
    </source>
</evidence>
<feature type="transmembrane region" description="Helical" evidence="6">
    <location>
        <begin position="85"/>
        <end position="106"/>
    </location>
</feature>
<comment type="caution">
    <text evidence="7">The sequence shown here is derived from an EMBL/GenBank/DDBJ whole genome shotgun (WGS) entry which is preliminary data.</text>
</comment>
<keyword evidence="4 6" id="KW-1133">Transmembrane helix</keyword>
<evidence type="ECO:0000256" key="1">
    <source>
        <dbReference type="ARBA" id="ARBA00004141"/>
    </source>
</evidence>
<evidence type="ECO:0000256" key="4">
    <source>
        <dbReference type="ARBA" id="ARBA00022989"/>
    </source>
</evidence>
<evidence type="ECO:0000256" key="5">
    <source>
        <dbReference type="ARBA" id="ARBA00023136"/>
    </source>
</evidence>
<feature type="transmembrane region" description="Helical" evidence="6">
    <location>
        <begin position="207"/>
        <end position="230"/>
    </location>
</feature>
<feature type="transmembrane region" description="Helical" evidence="6">
    <location>
        <begin position="168"/>
        <end position="186"/>
    </location>
</feature>
<keyword evidence="3 6" id="KW-0812">Transmembrane</keyword>
<gene>
    <name evidence="7" type="ORF">IC620_07980</name>
</gene>
<sequence>MEQPNFPNTNAGSRAAIQQSMMQRVFLWMFAGLSMTAIIAVVLNSTQDVPKMLMESPGLFWGVIIAELAVVFGLSFLINRLSVFAATFGFFLYAALNGITFTLILARFELGTIGAAFFIAAGMFGIFAVFGYVTKIDLSKIGSIALMVLLGLIIASIVNFFFISYEPMNLIISYALVVLISIITAWDIQKIKSYGAEAQTEEQAAKFAIFGALMLYLDFIILFKNILYILNSDD</sequence>
<comment type="subcellular location">
    <subcellularLocation>
        <location evidence="1">Membrane</location>
        <topology evidence="1">Multi-pass membrane protein</topology>
    </subcellularLocation>
</comment>
<dbReference type="GO" id="GO:0005886">
    <property type="term" value="C:plasma membrane"/>
    <property type="evidence" value="ECO:0007669"/>
    <property type="project" value="TreeGrafter"/>
</dbReference>
<protein>
    <submittedName>
        <fullName evidence="7">Bax inhibitor-1/YccA family protein</fullName>
    </submittedName>
</protein>
<dbReference type="CDD" id="cd10432">
    <property type="entry name" value="BI-1-like_bacterial"/>
    <property type="match status" value="1"/>
</dbReference>
<dbReference type="InterPro" id="IPR006214">
    <property type="entry name" value="Bax_inhibitor_1-related"/>
</dbReference>
<evidence type="ECO:0000256" key="6">
    <source>
        <dbReference type="RuleBase" id="RU004379"/>
    </source>
</evidence>
<feature type="transmembrane region" description="Helical" evidence="6">
    <location>
        <begin position="58"/>
        <end position="78"/>
    </location>
</feature>
<comment type="similarity">
    <text evidence="2 6">Belongs to the BI1 family.</text>
</comment>
<dbReference type="AlphaFoldDB" id="A0A926N9H5"/>
<feature type="transmembrane region" description="Helical" evidence="6">
    <location>
        <begin position="144"/>
        <end position="162"/>
    </location>
</feature>
<dbReference type="Pfam" id="PF01027">
    <property type="entry name" value="Bax1-I"/>
    <property type="match status" value="1"/>
</dbReference>
<dbReference type="EMBL" id="JACXAH010000010">
    <property type="protein sequence ID" value="MBD1372292.1"/>
    <property type="molecule type" value="Genomic_DNA"/>
</dbReference>
<evidence type="ECO:0000256" key="2">
    <source>
        <dbReference type="ARBA" id="ARBA00010350"/>
    </source>
</evidence>
<keyword evidence="8" id="KW-1185">Reference proteome</keyword>
<name>A0A926N9H5_9BACL</name>
<dbReference type="PANTHER" id="PTHR23291">
    <property type="entry name" value="BAX INHIBITOR-RELATED"/>
    <property type="match status" value="1"/>
</dbReference>